<evidence type="ECO:0000256" key="5">
    <source>
        <dbReference type="ARBA" id="ARBA00022737"/>
    </source>
</evidence>
<evidence type="ECO:0000256" key="4">
    <source>
        <dbReference type="ARBA" id="ARBA00022723"/>
    </source>
</evidence>
<dbReference type="SUPFAM" id="SSF47473">
    <property type="entry name" value="EF-hand"/>
    <property type="match status" value="1"/>
</dbReference>
<keyword evidence="3" id="KW-0963">Cytoplasm</keyword>
<evidence type="ECO:0000256" key="6">
    <source>
        <dbReference type="ARBA" id="ARBA00022837"/>
    </source>
</evidence>
<dbReference type="Gene3D" id="6.10.140.900">
    <property type="match status" value="1"/>
</dbReference>
<reference evidence="9" key="3">
    <citation type="submission" date="2025-08" db="UniProtKB">
        <authorList>
            <consortium name="Ensembl"/>
        </authorList>
    </citation>
    <scope>IDENTIFICATION</scope>
    <source>
        <strain evidence="9">JP 163 A</strain>
    </source>
</reference>
<dbReference type="GO" id="GO:0012505">
    <property type="term" value="C:endomembrane system"/>
    <property type="evidence" value="ECO:0007669"/>
    <property type="project" value="UniProtKB-SubCell"/>
</dbReference>
<dbReference type="Proteomes" id="UP000002852">
    <property type="component" value="Unassembled WGS sequence"/>
</dbReference>
<sequence>MAYPGYGAPGGGFPGMPPQQQDPLYGFFSQVAGQDGQISADELQRCLTQSGMSGSYQPFSMESCRLMINMLDRDMSGTMGFAEFKDLCQALNGWKATFSSFDRDHSGTVEGHELQQAITTMGYNLSPQAMNCIMKRYSNHGKIPFDEFVSCCVRLRALTDQFRRRDTAHSGNASFQYDDVSLCKSKFTVLVCGSLTDWLGTRLVLSIKVKVYTLGSDGENQNTSGPFAWSRCEGTPDPLVPVLTSTDFFFYKFEIKDLWL</sequence>
<dbReference type="InParanoid" id="M4A1Q4"/>
<dbReference type="Pfam" id="PF13202">
    <property type="entry name" value="EF-hand_5"/>
    <property type="match status" value="1"/>
</dbReference>
<feature type="domain" description="EF-hand" evidence="8">
    <location>
        <begin position="89"/>
        <end position="124"/>
    </location>
</feature>
<dbReference type="GO" id="GO:0005509">
    <property type="term" value="F:calcium ion binding"/>
    <property type="evidence" value="ECO:0007669"/>
    <property type="project" value="InterPro"/>
</dbReference>
<keyword evidence="10" id="KW-1185">Reference proteome</keyword>
<dbReference type="InterPro" id="IPR002048">
    <property type="entry name" value="EF_hand_dom"/>
</dbReference>
<dbReference type="InterPro" id="IPR011992">
    <property type="entry name" value="EF-hand-dom_pair"/>
</dbReference>
<evidence type="ECO:0000256" key="1">
    <source>
        <dbReference type="ARBA" id="ARBA00004308"/>
    </source>
</evidence>
<evidence type="ECO:0000259" key="8">
    <source>
        <dbReference type="PROSITE" id="PS50222"/>
    </source>
</evidence>
<keyword evidence="6" id="KW-0106">Calcium</keyword>
<keyword evidence="5" id="KW-0677">Repeat</keyword>
<keyword evidence="7" id="KW-0472">Membrane</keyword>
<evidence type="ECO:0000256" key="2">
    <source>
        <dbReference type="ARBA" id="ARBA00004496"/>
    </source>
</evidence>
<dbReference type="eggNOG" id="KOG0037">
    <property type="taxonomic scope" value="Eukaryota"/>
</dbReference>
<evidence type="ECO:0000256" key="7">
    <source>
        <dbReference type="ARBA" id="ARBA00023136"/>
    </source>
</evidence>
<dbReference type="PANTHER" id="PTHR46735:SF7">
    <property type="entry name" value="SORCIN"/>
    <property type="match status" value="1"/>
</dbReference>
<comment type="subcellular location">
    <subcellularLocation>
        <location evidence="2">Cytoplasm</location>
    </subcellularLocation>
    <subcellularLocation>
        <location evidence="1">Endomembrane system</location>
    </subcellularLocation>
</comment>
<dbReference type="CDD" id="cd16181">
    <property type="entry name" value="EFh_PEF_Group_II_sorcin_like"/>
    <property type="match status" value="1"/>
</dbReference>
<name>M4A1Q4_XIPMA</name>
<organism evidence="9 10">
    <name type="scientific">Xiphophorus maculatus</name>
    <name type="common">Southern platyfish</name>
    <name type="synonym">Platypoecilus maculatus</name>
    <dbReference type="NCBI Taxonomy" id="8083"/>
    <lineage>
        <taxon>Eukaryota</taxon>
        <taxon>Metazoa</taxon>
        <taxon>Chordata</taxon>
        <taxon>Craniata</taxon>
        <taxon>Vertebrata</taxon>
        <taxon>Euteleostomi</taxon>
        <taxon>Actinopterygii</taxon>
        <taxon>Neopterygii</taxon>
        <taxon>Teleostei</taxon>
        <taxon>Neoteleostei</taxon>
        <taxon>Acanthomorphata</taxon>
        <taxon>Ovalentaria</taxon>
        <taxon>Atherinomorphae</taxon>
        <taxon>Cyprinodontiformes</taxon>
        <taxon>Poeciliidae</taxon>
        <taxon>Poeciliinae</taxon>
        <taxon>Xiphophorus</taxon>
    </lineage>
</organism>
<dbReference type="AlphaFoldDB" id="M4A1Q4"/>
<dbReference type="GO" id="GO:0005737">
    <property type="term" value="C:cytoplasm"/>
    <property type="evidence" value="ECO:0007669"/>
    <property type="project" value="UniProtKB-SubCell"/>
</dbReference>
<dbReference type="HOGENOM" id="CLU_051357_4_1_1"/>
<dbReference type="STRING" id="8083.ENSXMAP00000008398"/>
<dbReference type="Pfam" id="PF13833">
    <property type="entry name" value="EF-hand_8"/>
    <property type="match status" value="1"/>
</dbReference>
<evidence type="ECO:0000256" key="3">
    <source>
        <dbReference type="ARBA" id="ARBA00022490"/>
    </source>
</evidence>
<dbReference type="PROSITE" id="PS00018">
    <property type="entry name" value="EF_HAND_1"/>
    <property type="match status" value="1"/>
</dbReference>
<reference evidence="10" key="2">
    <citation type="journal article" date="2013" name="Nat. Genet.">
        <title>The genome of the platyfish, Xiphophorus maculatus, provides insights into evolutionary adaptation and several complex traits.</title>
        <authorList>
            <person name="Schartl M."/>
            <person name="Walter R.B."/>
            <person name="Shen Y."/>
            <person name="Garcia T."/>
            <person name="Catchen J."/>
            <person name="Amores A."/>
            <person name="Braasch I."/>
            <person name="Chalopin D."/>
            <person name="Volff J.N."/>
            <person name="Lesch K.P."/>
            <person name="Bisazza A."/>
            <person name="Minx P."/>
            <person name="Hillier L."/>
            <person name="Wilson R.K."/>
            <person name="Fuerstenberg S."/>
            <person name="Boore J."/>
            <person name="Searle S."/>
            <person name="Postlethwait J.H."/>
            <person name="Warren W.C."/>
        </authorList>
    </citation>
    <scope>NUCLEOTIDE SEQUENCE [LARGE SCALE GENOMIC DNA]</scope>
    <source>
        <strain evidence="10">JP 163 A</strain>
    </source>
</reference>
<protein>
    <submittedName>
        <fullName evidence="9">Sorcin</fullName>
    </submittedName>
</protein>
<dbReference type="InterPro" id="IPR018247">
    <property type="entry name" value="EF_Hand_1_Ca_BS"/>
</dbReference>
<dbReference type="PANTHER" id="PTHR46735">
    <property type="entry name" value="CALPAIN, SMALL SUBUNIT 1 A-RELATED"/>
    <property type="match status" value="1"/>
</dbReference>
<dbReference type="PROSITE" id="PS50222">
    <property type="entry name" value="EF_HAND_2"/>
    <property type="match status" value="1"/>
</dbReference>
<proteinExistence type="predicted"/>
<dbReference type="OMA" id="QRNGWAN"/>
<dbReference type="SMART" id="SM00054">
    <property type="entry name" value="EFh"/>
    <property type="match status" value="2"/>
</dbReference>
<dbReference type="Gene3D" id="1.10.238.10">
    <property type="entry name" value="EF-hand"/>
    <property type="match status" value="1"/>
</dbReference>
<evidence type="ECO:0000313" key="9">
    <source>
        <dbReference type="Ensembl" id="ENSXMAP00000008398.2"/>
    </source>
</evidence>
<dbReference type="GeneTree" id="ENSGT00940000167628"/>
<evidence type="ECO:0000313" key="10">
    <source>
        <dbReference type="Proteomes" id="UP000002852"/>
    </source>
</evidence>
<accession>M4A1Q4</accession>
<reference evidence="9" key="4">
    <citation type="submission" date="2025-09" db="UniProtKB">
        <authorList>
            <consortium name="Ensembl"/>
        </authorList>
    </citation>
    <scope>IDENTIFICATION</scope>
    <source>
        <strain evidence="9">JP 163 A</strain>
    </source>
</reference>
<dbReference type="Ensembl" id="ENSXMAT00000008409.2">
    <property type="protein sequence ID" value="ENSXMAP00000008398.2"/>
    <property type="gene ID" value="ENSXMAG00000008372.2"/>
</dbReference>
<keyword evidence="4" id="KW-0479">Metal-binding</keyword>
<reference evidence="10" key="1">
    <citation type="submission" date="2012-01" db="EMBL/GenBank/DDBJ databases">
        <authorList>
            <person name="Walter R."/>
            <person name="Schartl M."/>
            <person name="Warren W."/>
        </authorList>
    </citation>
    <scope>NUCLEOTIDE SEQUENCE [LARGE SCALE GENOMIC DNA]</scope>
    <source>
        <strain evidence="10">JP 163 A</strain>
    </source>
</reference>